<keyword evidence="3" id="KW-0029">Amino-acid transport</keyword>
<reference evidence="6 7" key="1">
    <citation type="journal article" date="2020" name="Arch. Microbiol.">
        <title>Bradyrhizobium campsiandrae sp. nov., a nitrogen-fixing bacterial strain isolated from a native leguminous tree from the Amazon adapted to flooded conditions.</title>
        <authorList>
            <person name="Cabral Michel D."/>
            <person name="Martins da Costa E."/>
            <person name="Azarias Guimaraes A."/>
            <person name="Soares de Carvalho T."/>
            <person name="Santos de Castro Caputo P."/>
            <person name="Willems A."/>
            <person name="de Souza Moreira F.M."/>
        </authorList>
    </citation>
    <scope>NUCLEOTIDE SEQUENCE [LARGE SCALE GENOMIC DNA]</scope>
    <source>
        <strain evidence="7">INPA 384B</strain>
    </source>
</reference>
<keyword evidence="2 4" id="KW-0732">Signal</keyword>
<keyword evidence="7" id="KW-1185">Reference proteome</keyword>
<dbReference type="InterPro" id="IPR022478">
    <property type="entry name" value="ABC_transptr_sub-bd_PQQ"/>
</dbReference>
<dbReference type="CDD" id="cd06268">
    <property type="entry name" value="PBP1_ABC_transporter_LIVBP-like"/>
    <property type="match status" value="1"/>
</dbReference>
<comment type="caution">
    <text evidence="6">The sequence shown here is derived from an EMBL/GenBank/DDBJ whole genome shotgun (WGS) entry which is preliminary data.</text>
</comment>
<sequence length="393" mass="43136">MIRWLLGLIGLAFAATQALAADPVEIGVGYLGVAGTRSTLSLVEQPAENDGVAGARLAIEDNNTTGKFTGQRFTLEERRIKEGEDPVQAATALAAKNGFIIADLPADALLKVADALRDRGTLLFNAGAIDERLREADCRANVIHAAPTRSMLADALGQYLVWKKWSRWLLVVGSHDEDKLYADAIRRAAARFGAKIVQERTFEDTGGARRTDSGVTLIQRQMPVFTQSAPAYDVLVAADESEVFAAYLPYRSWDPRPVAGSAGLVPRSWDAAQDQWGATQMQNRFMKLNARRMTALDMQAWTAVRMIGEATSRTNSGDVRKVADFIKGPDFSVAAFKGTRLTLRDWNLQLRQPILLVDGRMVVSVSPQEGFLHQVSELDTLGYDRPESKCKLK</sequence>
<dbReference type="Gene3D" id="3.40.50.2300">
    <property type="match status" value="2"/>
</dbReference>
<protein>
    <submittedName>
        <fullName evidence="6">ABC transporter substrate-binding protein</fullName>
    </submittedName>
</protein>
<name>A0ABR7UI75_9BRAD</name>
<evidence type="ECO:0000256" key="1">
    <source>
        <dbReference type="ARBA" id="ARBA00010062"/>
    </source>
</evidence>
<dbReference type="InterPro" id="IPR051010">
    <property type="entry name" value="BCAA_transport"/>
</dbReference>
<organism evidence="6 7">
    <name type="scientific">Bradyrhizobium campsiandrae</name>
    <dbReference type="NCBI Taxonomy" id="1729892"/>
    <lineage>
        <taxon>Bacteria</taxon>
        <taxon>Pseudomonadati</taxon>
        <taxon>Pseudomonadota</taxon>
        <taxon>Alphaproteobacteria</taxon>
        <taxon>Hyphomicrobiales</taxon>
        <taxon>Nitrobacteraceae</taxon>
        <taxon>Bradyrhizobium</taxon>
    </lineage>
</organism>
<feature type="domain" description="Leucine-binding protein" evidence="5">
    <location>
        <begin position="46"/>
        <end position="203"/>
    </location>
</feature>
<comment type="similarity">
    <text evidence="1">Belongs to the leucine-binding protein family.</text>
</comment>
<evidence type="ECO:0000259" key="5">
    <source>
        <dbReference type="Pfam" id="PF13458"/>
    </source>
</evidence>
<dbReference type="RefSeq" id="WP_188096584.1">
    <property type="nucleotide sequence ID" value="NZ_JAANIH010000003.1"/>
</dbReference>
<dbReference type="PANTHER" id="PTHR30483:SF6">
    <property type="entry name" value="PERIPLASMIC BINDING PROTEIN OF ABC TRANSPORTER FOR NATURAL AMINO ACIDS"/>
    <property type="match status" value="1"/>
</dbReference>
<dbReference type="Proteomes" id="UP000639516">
    <property type="component" value="Unassembled WGS sequence"/>
</dbReference>
<dbReference type="InterPro" id="IPR028081">
    <property type="entry name" value="Leu-bd"/>
</dbReference>
<evidence type="ECO:0000256" key="3">
    <source>
        <dbReference type="ARBA" id="ARBA00022970"/>
    </source>
</evidence>
<dbReference type="SUPFAM" id="SSF53822">
    <property type="entry name" value="Periplasmic binding protein-like I"/>
    <property type="match status" value="1"/>
</dbReference>
<dbReference type="NCBIfam" id="TIGR03863">
    <property type="entry name" value="PQQ_ABC_bind"/>
    <property type="match status" value="1"/>
</dbReference>
<dbReference type="EMBL" id="JAATTO010000074">
    <property type="protein sequence ID" value="MBC9983587.1"/>
    <property type="molecule type" value="Genomic_DNA"/>
</dbReference>
<feature type="signal peptide" evidence="4">
    <location>
        <begin position="1"/>
        <end position="20"/>
    </location>
</feature>
<keyword evidence="3" id="KW-0813">Transport</keyword>
<feature type="chain" id="PRO_5047209632" evidence="4">
    <location>
        <begin position="21"/>
        <end position="393"/>
    </location>
</feature>
<gene>
    <name evidence="6" type="ORF">HA482_35960</name>
</gene>
<dbReference type="InterPro" id="IPR028082">
    <property type="entry name" value="Peripla_BP_I"/>
</dbReference>
<evidence type="ECO:0000313" key="7">
    <source>
        <dbReference type="Proteomes" id="UP000639516"/>
    </source>
</evidence>
<dbReference type="PANTHER" id="PTHR30483">
    <property type="entry name" value="LEUCINE-SPECIFIC-BINDING PROTEIN"/>
    <property type="match status" value="1"/>
</dbReference>
<evidence type="ECO:0000256" key="2">
    <source>
        <dbReference type="ARBA" id="ARBA00022729"/>
    </source>
</evidence>
<proteinExistence type="inferred from homology"/>
<accession>A0ABR7UI75</accession>
<evidence type="ECO:0000256" key="4">
    <source>
        <dbReference type="SAM" id="SignalP"/>
    </source>
</evidence>
<evidence type="ECO:0000313" key="6">
    <source>
        <dbReference type="EMBL" id="MBC9983587.1"/>
    </source>
</evidence>
<dbReference type="Pfam" id="PF13458">
    <property type="entry name" value="Peripla_BP_6"/>
    <property type="match status" value="1"/>
</dbReference>